<comment type="caution">
    <text evidence="1">The sequence shown here is derived from an EMBL/GenBank/DDBJ whole genome shotgun (WGS) entry which is preliminary data.</text>
</comment>
<reference evidence="1" key="2">
    <citation type="submission" date="2020-11" db="EMBL/GenBank/DDBJ databases">
        <authorList>
            <person name="McCartney M.A."/>
            <person name="Auch B."/>
            <person name="Kono T."/>
            <person name="Mallez S."/>
            <person name="Becker A."/>
            <person name="Gohl D.M."/>
            <person name="Silverstein K.A.T."/>
            <person name="Koren S."/>
            <person name="Bechman K.B."/>
            <person name="Herman A."/>
            <person name="Abrahante J.E."/>
            <person name="Garbe J."/>
        </authorList>
    </citation>
    <scope>NUCLEOTIDE SEQUENCE</scope>
    <source>
        <strain evidence="1">Duluth1</strain>
        <tissue evidence="1">Whole animal</tissue>
    </source>
</reference>
<organism evidence="1 2">
    <name type="scientific">Dreissena polymorpha</name>
    <name type="common">Zebra mussel</name>
    <name type="synonym">Mytilus polymorpha</name>
    <dbReference type="NCBI Taxonomy" id="45954"/>
    <lineage>
        <taxon>Eukaryota</taxon>
        <taxon>Metazoa</taxon>
        <taxon>Spiralia</taxon>
        <taxon>Lophotrochozoa</taxon>
        <taxon>Mollusca</taxon>
        <taxon>Bivalvia</taxon>
        <taxon>Autobranchia</taxon>
        <taxon>Heteroconchia</taxon>
        <taxon>Euheterodonta</taxon>
        <taxon>Imparidentia</taxon>
        <taxon>Neoheterodontei</taxon>
        <taxon>Myida</taxon>
        <taxon>Dreissenoidea</taxon>
        <taxon>Dreissenidae</taxon>
        <taxon>Dreissena</taxon>
    </lineage>
</organism>
<dbReference type="EMBL" id="JAIWYP010000001">
    <property type="protein sequence ID" value="KAH3884574.1"/>
    <property type="molecule type" value="Genomic_DNA"/>
</dbReference>
<reference evidence="1" key="1">
    <citation type="journal article" date="2019" name="bioRxiv">
        <title>The Genome of the Zebra Mussel, Dreissena polymorpha: A Resource for Invasive Species Research.</title>
        <authorList>
            <person name="McCartney M.A."/>
            <person name="Auch B."/>
            <person name="Kono T."/>
            <person name="Mallez S."/>
            <person name="Zhang Y."/>
            <person name="Obille A."/>
            <person name="Becker A."/>
            <person name="Abrahante J.E."/>
            <person name="Garbe J."/>
            <person name="Badalamenti J.P."/>
            <person name="Herman A."/>
            <person name="Mangelson H."/>
            <person name="Liachko I."/>
            <person name="Sullivan S."/>
            <person name="Sone E.D."/>
            <person name="Koren S."/>
            <person name="Silverstein K.A.T."/>
            <person name="Beckman K.B."/>
            <person name="Gohl D.M."/>
        </authorList>
    </citation>
    <scope>NUCLEOTIDE SEQUENCE</scope>
    <source>
        <strain evidence="1">Duluth1</strain>
        <tissue evidence="1">Whole animal</tissue>
    </source>
</reference>
<gene>
    <name evidence="1" type="ORF">DPMN_008557</name>
</gene>
<proteinExistence type="predicted"/>
<dbReference type="Proteomes" id="UP000828390">
    <property type="component" value="Unassembled WGS sequence"/>
</dbReference>
<dbReference type="AlphaFoldDB" id="A0A9D4MZJ5"/>
<protein>
    <submittedName>
        <fullName evidence="1">Uncharacterized protein</fullName>
    </submittedName>
</protein>
<sequence length="72" mass="8015">MALIRDPQTLPILILEVYLSYSSLSGGLPRVRPPYAPQQHVCSGSGRGTMCLKAYLTTARIIQNQQYKLHSL</sequence>
<keyword evidence="2" id="KW-1185">Reference proteome</keyword>
<accession>A0A9D4MZJ5</accession>
<evidence type="ECO:0000313" key="1">
    <source>
        <dbReference type="EMBL" id="KAH3884574.1"/>
    </source>
</evidence>
<evidence type="ECO:0000313" key="2">
    <source>
        <dbReference type="Proteomes" id="UP000828390"/>
    </source>
</evidence>
<name>A0A9D4MZJ5_DREPO</name>